<dbReference type="RefSeq" id="WP_141721199.1">
    <property type="nucleotide sequence ID" value="NZ_FMHY01000002.1"/>
</dbReference>
<dbReference type="EMBL" id="FMHY01000002">
    <property type="protein sequence ID" value="SCL44133.1"/>
    <property type="molecule type" value="Genomic_DNA"/>
</dbReference>
<gene>
    <name evidence="2" type="ORF">GA0070604_0216</name>
</gene>
<dbReference type="AlphaFoldDB" id="A0A1C6TR53"/>
<evidence type="ECO:0000259" key="1">
    <source>
        <dbReference type="Pfam" id="PF22016"/>
    </source>
</evidence>
<accession>A0A1C6TR53</accession>
<dbReference type="InterPro" id="IPR053864">
    <property type="entry name" value="DUF6933"/>
</dbReference>
<organism evidence="2 3">
    <name type="scientific">Micromonospora eburnea</name>
    <dbReference type="NCBI Taxonomy" id="227316"/>
    <lineage>
        <taxon>Bacteria</taxon>
        <taxon>Bacillati</taxon>
        <taxon>Actinomycetota</taxon>
        <taxon>Actinomycetes</taxon>
        <taxon>Micromonosporales</taxon>
        <taxon>Micromonosporaceae</taxon>
        <taxon>Micromonospora</taxon>
    </lineage>
</organism>
<dbReference type="Proteomes" id="UP000199696">
    <property type="component" value="Unassembled WGS sequence"/>
</dbReference>
<keyword evidence="3" id="KW-1185">Reference proteome</keyword>
<dbReference type="Pfam" id="PF22016">
    <property type="entry name" value="DUF6933"/>
    <property type="match status" value="1"/>
</dbReference>
<protein>
    <recommendedName>
        <fullName evidence="1">DUF6933 domain-containing protein</fullName>
    </recommendedName>
</protein>
<sequence>MPSVCSPIDLTRLDITSPSTAAVPQVALLVNERTLLPALMPLAPAATMPARVADQVGAALAAYSVPDLVIRAEVDQMRQWRIAPTANRSVVGIMNEFGFLADTWRRRVWAWIRRKHPKSNWKELRRRYCGGGWWDQPSPLRGPVR</sequence>
<evidence type="ECO:0000313" key="2">
    <source>
        <dbReference type="EMBL" id="SCL44133.1"/>
    </source>
</evidence>
<name>A0A1C6TR53_9ACTN</name>
<dbReference type="STRING" id="227316.GA0070604_0216"/>
<dbReference type="OrthoDB" id="1550386at2"/>
<reference evidence="3" key="1">
    <citation type="submission" date="2016-06" db="EMBL/GenBank/DDBJ databases">
        <authorList>
            <person name="Varghese N."/>
            <person name="Submissions Spin"/>
        </authorList>
    </citation>
    <scope>NUCLEOTIDE SEQUENCE [LARGE SCALE GENOMIC DNA]</scope>
    <source>
        <strain evidence="3">DSM 44814</strain>
    </source>
</reference>
<proteinExistence type="predicted"/>
<evidence type="ECO:0000313" key="3">
    <source>
        <dbReference type="Proteomes" id="UP000199696"/>
    </source>
</evidence>
<feature type="domain" description="DUF6933" evidence="1">
    <location>
        <begin position="25"/>
        <end position="106"/>
    </location>
</feature>